<feature type="region of interest" description="Disordered" evidence="1">
    <location>
        <begin position="1"/>
        <end position="46"/>
    </location>
</feature>
<sequence length="122" mass="12701">MGKILGTKRGLTLPIHPTIAPSPSHPAAAAQPRGPPSTPTDPLAGTLNYSFSGSALNDERIDAAPHALHAGLIPCTHPAPRVRSPPTPPPPWPPRGTRGCNDPRRARPRPQPLAEIGVPNPG</sequence>
<evidence type="ECO:0000313" key="3">
    <source>
        <dbReference type="Proteomes" id="UP000823388"/>
    </source>
</evidence>
<dbReference type="EMBL" id="CM029053">
    <property type="protein sequence ID" value="KAG2553388.1"/>
    <property type="molecule type" value="Genomic_DNA"/>
</dbReference>
<dbReference type="EMBL" id="CM029053">
    <property type="protein sequence ID" value="KAG2553389.1"/>
    <property type="molecule type" value="Genomic_DNA"/>
</dbReference>
<feature type="region of interest" description="Disordered" evidence="1">
    <location>
        <begin position="73"/>
        <end position="122"/>
    </location>
</feature>
<accession>A0A8T0NXA6</accession>
<gene>
    <name evidence="2" type="ORF">PVAP13_9KG524900</name>
</gene>
<dbReference type="EMBL" id="CM029053">
    <property type="protein sequence ID" value="KAG2553386.1"/>
    <property type="molecule type" value="Genomic_DNA"/>
</dbReference>
<keyword evidence="3" id="KW-1185">Reference proteome</keyword>
<proteinExistence type="predicted"/>
<name>A0A8T0NXA6_PANVG</name>
<organism evidence="2 3">
    <name type="scientific">Panicum virgatum</name>
    <name type="common">Blackwell switchgrass</name>
    <dbReference type="NCBI Taxonomy" id="38727"/>
    <lineage>
        <taxon>Eukaryota</taxon>
        <taxon>Viridiplantae</taxon>
        <taxon>Streptophyta</taxon>
        <taxon>Embryophyta</taxon>
        <taxon>Tracheophyta</taxon>
        <taxon>Spermatophyta</taxon>
        <taxon>Magnoliopsida</taxon>
        <taxon>Liliopsida</taxon>
        <taxon>Poales</taxon>
        <taxon>Poaceae</taxon>
        <taxon>PACMAD clade</taxon>
        <taxon>Panicoideae</taxon>
        <taxon>Panicodae</taxon>
        <taxon>Paniceae</taxon>
        <taxon>Panicinae</taxon>
        <taxon>Panicum</taxon>
        <taxon>Panicum sect. Hiantes</taxon>
    </lineage>
</organism>
<dbReference type="EMBL" id="CM029053">
    <property type="protein sequence ID" value="KAG2553387.1"/>
    <property type="molecule type" value="Genomic_DNA"/>
</dbReference>
<comment type="caution">
    <text evidence="2">The sequence shown here is derived from an EMBL/GenBank/DDBJ whole genome shotgun (WGS) entry which is preliminary data.</text>
</comment>
<feature type="compositionally biased region" description="Pro residues" evidence="1">
    <location>
        <begin position="83"/>
        <end position="94"/>
    </location>
</feature>
<dbReference type="AlphaFoldDB" id="A0A8T0NXA6"/>
<evidence type="ECO:0000313" key="2">
    <source>
        <dbReference type="EMBL" id="KAG2553388.1"/>
    </source>
</evidence>
<reference evidence="2 3" key="1">
    <citation type="submission" date="2020-05" db="EMBL/GenBank/DDBJ databases">
        <title>WGS assembly of Panicum virgatum.</title>
        <authorList>
            <person name="Lovell J.T."/>
            <person name="Jenkins J."/>
            <person name="Shu S."/>
            <person name="Juenger T.E."/>
            <person name="Schmutz J."/>
        </authorList>
    </citation>
    <scope>NUCLEOTIDE SEQUENCE [LARGE SCALE GENOMIC DNA]</scope>
    <source>
        <strain evidence="2">AP13</strain>
        <strain evidence="3">cv. AP13</strain>
    </source>
</reference>
<protein>
    <submittedName>
        <fullName evidence="2">Uncharacterized protein</fullName>
    </submittedName>
</protein>
<feature type="compositionally biased region" description="Low complexity" evidence="1">
    <location>
        <begin position="14"/>
        <end position="30"/>
    </location>
</feature>
<dbReference type="EMBL" id="CM029053">
    <property type="protein sequence ID" value="KAG2553385.1"/>
    <property type="molecule type" value="Genomic_DNA"/>
</dbReference>
<dbReference type="Proteomes" id="UP000823388">
    <property type="component" value="Chromosome 9K"/>
</dbReference>
<evidence type="ECO:0000256" key="1">
    <source>
        <dbReference type="SAM" id="MobiDB-lite"/>
    </source>
</evidence>